<dbReference type="Pfam" id="PF21338">
    <property type="entry name" value="Top1B_N_bact"/>
    <property type="match status" value="1"/>
</dbReference>
<dbReference type="GO" id="GO:0006265">
    <property type="term" value="P:DNA topological change"/>
    <property type="evidence" value="ECO:0007669"/>
    <property type="project" value="InterPro"/>
</dbReference>
<feature type="compositionally biased region" description="Low complexity" evidence="7">
    <location>
        <begin position="390"/>
        <end position="407"/>
    </location>
</feature>
<dbReference type="Gene3D" id="3.90.15.10">
    <property type="entry name" value="Topoisomerase I, Chain A, domain 3"/>
    <property type="match status" value="1"/>
</dbReference>
<feature type="compositionally biased region" description="Low complexity" evidence="7">
    <location>
        <begin position="1"/>
        <end position="16"/>
    </location>
</feature>
<proteinExistence type="inferred from homology"/>
<sequence>MDRIAATPDSPSSSAPATPPADARHLEEAIDIARANQLRYVNDSMPGIRRSRRGKGFAYHDADDALIRDEAVLARLKSLAIPPAWQDVWISPHANGHIQATGRDARGRKQYRYHARWRLVRDDAKYLRMISFARALPGIRRVVEKDLKRPGLHRQKVLAAVVHLLQTTFMRVGNDEYAKQNQSFGLTTLRHRHVRVDGSDVLFRFRGKSGVQHDIKLHDPYVARIIRKMRELPGQELFQYVDDDGQRHCIDSGDVNAYLREAAGEDFSAKDFRTWAGTVLATLALQAFERVDSQAQAKQNVVRAIENVARRLGNTPSICRKCYVHPAVIESYLDGSFAERLEERVQTELVEELQDLSPEEAAVLALLQQRLQETEEKKEHKPARKKPARKAAAPARRGPVARPAARA</sequence>
<comment type="catalytic activity">
    <reaction evidence="1">
        <text>ATP-independent breakage of single-stranded DNA, followed by passage and rejoining.</text>
        <dbReference type="EC" id="5.6.2.1"/>
    </reaction>
</comment>
<organism evidence="10 11">
    <name type="scientific">Herbaspirillum aquaticum</name>
    <dbReference type="NCBI Taxonomy" id="568783"/>
    <lineage>
        <taxon>Bacteria</taxon>
        <taxon>Pseudomonadati</taxon>
        <taxon>Pseudomonadota</taxon>
        <taxon>Betaproteobacteria</taxon>
        <taxon>Burkholderiales</taxon>
        <taxon>Oxalobacteraceae</taxon>
        <taxon>Herbaspirillum</taxon>
    </lineage>
</organism>
<dbReference type="Gene3D" id="3.30.66.10">
    <property type="entry name" value="DNA topoisomerase I domain"/>
    <property type="match status" value="1"/>
</dbReference>
<evidence type="ECO:0000256" key="2">
    <source>
        <dbReference type="ARBA" id="ARBA00006645"/>
    </source>
</evidence>
<comment type="caution">
    <text evidence="10">The sequence shown here is derived from an EMBL/GenBank/DDBJ whole genome shotgun (WGS) entry which is preliminary data.</text>
</comment>
<dbReference type="EMBL" id="NJGV01000004">
    <property type="protein sequence ID" value="OWY35776.1"/>
    <property type="molecule type" value="Genomic_DNA"/>
</dbReference>
<dbReference type="Gene3D" id="1.10.132.120">
    <property type="match status" value="1"/>
</dbReference>
<keyword evidence="11" id="KW-1185">Reference proteome</keyword>
<feature type="domain" description="DNA topoisomerase I catalytic core eukaryotic-type" evidence="8">
    <location>
        <begin position="117"/>
        <end position="334"/>
    </location>
</feature>
<evidence type="ECO:0000256" key="1">
    <source>
        <dbReference type="ARBA" id="ARBA00000213"/>
    </source>
</evidence>
<accession>A0A225SX36</accession>
<dbReference type="PROSITE" id="PS52038">
    <property type="entry name" value="TOPO_IB_2"/>
    <property type="match status" value="1"/>
</dbReference>
<dbReference type="InterPro" id="IPR049331">
    <property type="entry name" value="Top1B_N_bact"/>
</dbReference>
<dbReference type="InterPro" id="IPR014711">
    <property type="entry name" value="TopoI_cat_a-hlx-sub_euk"/>
</dbReference>
<dbReference type="AlphaFoldDB" id="A0A225SX36"/>
<dbReference type="SUPFAM" id="SSF55869">
    <property type="entry name" value="DNA topoisomerase I domain"/>
    <property type="match status" value="1"/>
</dbReference>
<dbReference type="Pfam" id="PF01028">
    <property type="entry name" value="Topoisom_I"/>
    <property type="match status" value="1"/>
</dbReference>
<dbReference type="EC" id="5.6.2.1" evidence="3"/>
<evidence type="ECO:0000313" key="11">
    <source>
        <dbReference type="Proteomes" id="UP000214747"/>
    </source>
</evidence>
<reference evidence="10 11" key="1">
    <citation type="journal article" date="2010" name="Int. J. Syst. Evol. Microbiol.">
        <title>Reclassification of Herbaspirillum putei as a later heterotypic synonym of Herbaspirillum huttiense, with the description of H. huttiense subsp. huttiense subsp. nov. and H. huttiense subsp. putei subsp. nov., comb. nov., and description of Herbaspirillum aquaticum sp. nov.</title>
        <authorList>
            <person name="Dobritsa A.P."/>
            <person name="Reddy M.C."/>
            <person name="Samadpour M."/>
        </authorList>
    </citation>
    <scope>NUCLEOTIDE SEQUENCE [LARGE SCALE GENOMIC DNA]</scope>
    <source>
        <strain evidence="10 11">IEH 4430</strain>
    </source>
</reference>
<evidence type="ECO:0000313" key="10">
    <source>
        <dbReference type="EMBL" id="OWY35776.1"/>
    </source>
</evidence>
<evidence type="ECO:0000256" key="3">
    <source>
        <dbReference type="ARBA" id="ARBA00012891"/>
    </source>
</evidence>
<dbReference type="RefSeq" id="WP_088754113.1">
    <property type="nucleotide sequence ID" value="NZ_NJGV01000004.1"/>
</dbReference>
<protein>
    <recommendedName>
        <fullName evidence="3">DNA topoisomerase</fullName>
        <ecNumber evidence="3">5.6.2.1</ecNumber>
    </recommendedName>
</protein>
<gene>
    <name evidence="10" type="ORF">CEJ45_05035</name>
</gene>
<feature type="compositionally biased region" description="Basic residues" evidence="7">
    <location>
        <begin position="380"/>
        <end position="389"/>
    </location>
</feature>
<evidence type="ECO:0000256" key="7">
    <source>
        <dbReference type="SAM" id="MobiDB-lite"/>
    </source>
</evidence>
<feature type="region of interest" description="Disordered" evidence="7">
    <location>
        <begin position="1"/>
        <end position="22"/>
    </location>
</feature>
<keyword evidence="6 10" id="KW-0413">Isomerase</keyword>
<dbReference type="InterPro" id="IPR001631">
    <property type="entry name" value="TopoI"/>
</dbReference>
<dbReference type="Proteomes" id="UP000214747">
    <property type="component" value="Unassembled WGS sequence"/>
</dbReference>
<name>A0A225SX36_9BURK</name>
<evidence type="ECO:0000259" key="9">
    <source>
        <dbReference type="Pfam" id="PF21338"/>
    </source>
</evidence>
<dbReference type="InterPro" id="IPR013500">
    <property type="entry name" value="TopoI_cat_euk"/>
</dbReference>
<feature type="domain" description="DNA topoisomerase IB N-terminal" evidence="9">
    <location>
        <begin position="56"/>
        <end position="104"/>
    </location>
</feature>
<dbReference type="InterPro" id="IPR011010">
    <property type="entry name" value="DNA_brk_join_enz"/>
</dbReference>
<feature type="region of interest" description="Disordered" evidence="7">
    <location>
        <begin position="372"/>
        <end position="407"/>
    </location>
</feature>
<evidence type="ECO:0000259" key="8">
    <source>
        <dbReference type="Pfam" id="PF01028"/>
    </source>
</evidence>
<evidence type="ECO:0000256" key="6">
    <source>
        <dbReference type="ARBA" id="ARBA00023235"/>
    </source>
</evidence>
<comment type="similarity">
    <text evidence="2">Belongs to the type IB topoisomerase family.</text>
</comment>
<evidence type="ECO:0000256" key="5">
    <source>
        <dbReference type="ARBA" id="ARBA00023125"/>
    </source>
</evidence>
<dbReference type="InterPro" id="IPR035447">
    <property type="entry name" value="DNA_topo_I_N_sf"/>
</dbReference>
<keyword evidence="4" id="KW-0799">Topoisomerase</keyword>
<dbReference type="GO" id="GO:0003917">
    <property type="term" value="F:DNA topoisomerase type I (single strand cut, ATP-independent) activity"/>
    <property type="evidence" value="ECO:0007669"/>
    <property type="project" value="UniProtKB-EC"/>
</dbReference>
<dbReference type="SUPFAM" id="SSF56349">
    <property type="entry name" value="DNA breaking-rejoining enzymes"/>
    <property type="match status" value="1"/>
</dbReference>
<dbReference type="PRINTS" id="PR00416">
    <property type="entry name" value="EUTPISMRASEI"/>
</dbReference>
<keyword evidence="5" id="KW-0238">DNA-binding</keyword>
<evidence type="ECO:0000256" key="4">
    <source>
        <dbReference type="ARBA" id="ARBA00023029"/>
    </source>
</evidence>
<dbReference type="GO" id="GO:0003677">
    <property type="term" value="F:DNA binding"/>
    <property type="evidence" value="ECO:0007669"/>
    <property type="project" value="UniProtKB-KW"/>
</dbReference>